<keyword evidence="1" id="KW-0732">Signal</keyword>
<feature type="chain" id="PRO_5045596219" evidence="1">
    <location>
        <begin position="24"/>
        <end position="334"/>
    </location>
</feature>
<dbReference type="Proteomes" id="UP001159363">
    <property type="component" value="Chromosome 1"/>
</dbReference>
<evidence type="ECO:0000256" key="1">
    <source>
        <dbReference type="SAM" id="SignalP"/>
    </source>
</evidence>
<accession>A0ABQ9ILQ9</accession>
<proteinExistence type="predicted"/>
<reference evidence="2 3" key="1">
    <citation type="submission" date="2023-02" db="EMBL/GenBank/DDBJ databases">
        <title>LHISI_Scaffold_Assembly.</title>
        <authorList>
            <person name="Stuart O.P."/>
            <person name="Cleave R."/>
            <person name="Magrath M.J.L."/>
            <person name="Mikheyev A.S."/>
        </authorList>
    </citation>
    <scope>NUCLEOTIDE SEQUENCE [LARGE SCALE GENOMIC DNA]</scope>
    <source>
        <strain evidence="2">Daus_M_001</strain>
        <tissue evidence="2">Leg muscle</tissue>
    </source>
</reference>
<dbReference type="EMBL" id="JARBHB010000001">
    <property type="protein sequence ID" value="KAJ8897115.1"/>
    <property type="molecule type" value="Genomic_DNA"/>
</dbReference>
<name>A0ABQ9ILQ9_9NEOP</name>
<sequence>MPRRSRLRFFGKFAAFFMSLVAANELVDILRISITKEREKTSMVYISEKDLGNAEHLRISLPMRGKTRKRMGMVGNKERAYTANDVEDFWLDYSPPTKANQVRFPLVSPPDFRMWESCRGSPVPPHSGAAPYTHLASPSSAPKTSMLRAAQISSLTLLLTCPIVRSPSCSLAHSSYIRSLVRSFVRSFTRSFVRPLVLSFTHSFVQSFFRSFTRSHLFVPVLIRVVGLCKTHKYHWNLVVLCGDRLAPPEVLSGDRTWVGFVVAVVNSPCCRISGGISFYPKEGRVLSCINAPVVSWGPILEFSFPIGRTKPPYLIEATLLQQAQLDIGKWCNT</sequence>
<comment type="caution">
    <text evidence="2">The sequence shown here is derived from an EMBL/GenBank/DDBJ whole genome shotgun (WGS) entry which is preliminary data.</text>
</comment>
<protein>
    <submittedName>
        <fullName evidence="2">Uncharacterized protein</fullName>
    </submittedName>
</protein>
<evidence type="ECO:0000313" key="2">
    <source>
        <dbReference type="EMBL" id="KAJ8897115.1"/>
    </source>
</evidence>
<feature type="signal peptide" evidence="1">
    <location>
        <begin position="1"/>
        <end position="23"/>
    </location>
</feature>
<keyword evidence="3" id="KW-1185">Reference proteome</keyword>
<gene>
    <name evidence="2" type="ORF">PR048_002461</name>
</gene>
<organism evidence="2 3">
    <name type="scientific">Dryococelus australis</name>
    <dbReference type="NCBI Taxonomy" id="614101"/>
    <lineage>
        <taxon>Eukaryota</taxon>
        <taxon>Metazoa</taxon>
        <taxon>Ecdysozoa</taxon>
        <taxon>Arthropoda</taxon>
        <taxon>Hexapoda</taxon>
        <taxon>Insecta</taxon>
        <taxon>Pterygota</taxon>
        <taxon>Neoptera</taxon>
        <taxon>Polyneoptera</taxon>
        <taxon>Phasmatodea</taxon>
        <taxon>Verophasmatodea</taxon>
        <taxon>Anareolatae</taxon>
        <taxon>Phasmatidae</taxon>
        <taxon>Eurycanthinae</taxon>
        <taxon>Dryococelus</taxon>
    </lineage>
</organism>
<evidence type="ECO:0000313" key="3">
    <source>
        <dbReference type="Proteomes" id="UP001159363"/>
    </source>
</evidence>